<dbReference type="FunFam" id="3.40.50.1100:FF:000005">
    <property type="entry name" value="Threonine dehydratase catabolic"/>
    <property type="match status" value="1"/>
</dbReference>
<accession>A0A8I1L9U6</accession>
<reference evidence="14 15" key="1">
    <citation type="submission" date="2020-12" db="EMBL/GenBank/DDBJ databases">
        <title>Draft genome sequence of the commensal strain Corynebacterium tuberculostearicum MFP09/CIP 102622 isolated from human skin.</title>
        <authorList>
            <person name="Boukerb A.M."/>
            <person name="Janvier X."/>
            <person name="Feuilloley M.G.J."/>
            <person name="Groboillot A."/>
        </authorList>
    </citation>
    <scope>NUCLEOTIDE SEQUENCE [LARGE SCALE GENOMIC DNA]</scope>
    <source>
        <strain evidence="14 15">CIP 102622</strain>
    </source>
</reference>
<comment type="catalytic activity">
    <reaction evidence="1 12">
        <text>L-threonine = 2-oxobutanoate + NH4(+)</text>
        <dbReference type="Rhea" id="RHEA:22108"/>
        <dbReference type="ChEBI" id="CHEBI:16763"/>
        <dbReference type="ChEBI" id="CHEBI:28938"/>
        <dbReference type="ChEBI" id="CHEBI:57926"/>
        <dbReference type="EC" id="4.3.1.19"/>
    </reaction>
</comment>
<dbReference type="GO" id="GO:0003941">
    <property type="term" value="F:L-serine ammonia-lyase activity"/>
    <property type="evidence" value="ECO:0007669"/>
    <property type="project" value="TreeGrafter"/>
</dbReference>
<dbReference type="InterPro" id="IPR011820">
    <property type="entry name" value="IlvA"/>
</dbReference>
<gene>
    <name evidence="12 14" type="primary">ilvA</name>
    <name evidence="14" type="ORF">JDP02_11220</name>
</gene>
<dbReference type="NCBIfam" id="TIGR02079">
    <property type="entry name" value="THD1"/>
    <property type="match status" value="1"/>
</dbReference>
<dbReference type="UniPathway" id="UPA00047">
    <property type="reaction ID" value="UER00054"/>
</dbReference>
<keyword evidence="15" id="KW-1185">Reference proteome</keyword>
<dbReference type="EC" id="4.3.1.19" evidence="12"/>
<dbReference type="Pfam" id="PF00585">
    <property type="entry name" value="Thr_dehydrat_C"/>
    <property type="match status" value="1"/>
</dbReference>
<dbReference type="Proteomes" id="UP000603369">
    <property type="component" value="Unassembled WGS sequence"/>
</dbReference>
<keyword evidence="8 12" id="KW-0663">Pyridoxal phosphate</keyword>
<dbReference type="Pfam" id="PF00291">
    <property type="entry name" value="PALP"/>
    <property type="match status" value="1"/>
</dbReference>
<evidence type="ECO:0000313" key="14">
    <source>
        <dbReference type="EMBL" id="MBK3429068.1"/>
    </source>
</evidence>
<keyword evidence="7 12" id="KW-0412">Isoleucine biosynthesis</keyword>
<dbReference type="GO" id="GO:0004794">
    <property type="term" value="F:threonine deaminase activity"/>
    <property type="evidence" value="ECO:0007669"/>
    <property type="project" value="UniProtKB-UniRule"/>
</dbReference>
<dbReference type="RefSeq" id="WP_150850557.1">
    <property type="nucleotide sequence ID" value="NZ_CP175791.1"/>
</dbReference>
<dbReference type="EMBL" id="JAEHFL010000022">
    <property type="protein sequence ID" value="MBK3429068.1"/>
    <property type="molecule type" value="Genomic_DNA"/>
</dbReference>
<dbReference type="GO" id="GO:0009097">
    <property type="term" value="P:isoleucine biosynthetic process"/>
    <property type="evidence" value="ECO:0007669"/>
    <property type="project" value="UniProtKB-UniRule"/>
</dbReference>
<evidence type="ECO:0000256" key="5">
    <source>
        <dbReference type="ARBA" id="ARBA00011881"/>
    </source>
</evidence>
<comment type="subunit">
    <text evidence="5 12">Homotetramer.</text>
</comment>
<dbReference type="GO" id="GO:0006567">
    <property type="term" value="P:L-threonine catabolic process"/>
    <property type="evidence" value="ECO:0007669"/>
    <property type="project" value="TreeGrafter"/>
</dbReference>
<keyword evidence="9 12" id="KW-0456">Lyase</keyword>
<name>A0A8I1L9U6_9CORY</name>
<dbReference type="Gene3D" id="3.40.50.1100">
    <property type="match status" value="2"/>
</dbReference>
<dbReference type="PROSITE" id="PS51672">
    <property type="entry name" value="ACT_LIKE"/>
    <property type="match status" value="1"/>
</dbReference>
<comment type="similarity">
    <text evidence="4 12">Belongs to the serine/threonine dehydratase family.</text>
</comment>
<evidence type="ECO:0000256" key="9">
    <source>
        <dbReference type="ARBA" id="ARBA00023239"/>
    </source>
</evidence>
<evidence type="ECO:0000256" key="1">
    <source>
        <dbReference type="ARBA" id="ARBA00001274"/>
    </source>
</evidence>
<dbReference type="NCBIfam" id="NF006390">
    <property type="entry name" value="PRK08639.1"/>
    <property type="match status" value="1"/>
</dbReference>
<protein>
    <recommendedName>
        <fullName evidence="12">L-threonine dehydratase</fullName>
        <ecNumber evidence="12">4.3.1.19</ecNumber>
    </recommendedName>
    <alternativeName>
        <fullName evidence="12">Threonine deaminase</fullName>
    </alternativeName>
</protein>
<evidence type="ECO:0000259" key="13">
    <source>
        <dbReference type="PROSITE" id="PS51672"/>
    </source>
</evidence>
<evidence type="ECO:0000256" key="4">
    <source>
        <dbReference type="ARBA" id="ARBA00010869"/>
    </source>
</evidence>
<dbReference type="AlphaFoldDB" id="A0A8I1L9U6"/>
<evidence type="ECO:0000256" key="11">
    <source>
        <dbReference type="ARBA" id="ARBA00025527"/>
    </source>
</evidence>
<dbReference type="CDD" id="cd01562">
    <property type="entry name" value="Thr-dehyd"/>
    <property type="match status" value="1"/>
</dbReference>
<comment type="pathway">
    <text evidence="3 12">Amino-acid biosynthesis; L-isoleucine biosynthesis; 2-oxobutanoate from L-threonine: step 1/1.</text>
</comment>
<evidence type="ECO:0000256" key="6">
    <source>
        <dbReference type="ARBA" id="ARBA00022605"/>
    </source>
</evidence>
<comment type="function">
    <text evidence="11 12">Catalyzes the anaerobic formation of alpha-ketobutyrate and ammonia from threonine in a two-step reaction. The first step involved a dehydration of threonine and a production of enamine intermediates (aminocrotonate), which tautomerizes to its imine form (iminobutyrate). Both intermediates are unstable and short-lived. The second step is the nonenzymatic hydrolysis of the enamine/imine intermediates to form 2-ketobutyrate and free ammonia. In the low water environment of the cell, the second step is accelerated by RidA.</text>
</comment>
<evidence type="ECO:0000256" key="2">
    <source>
        <dbReference type="ARBA" id="ARBA00001933"/>
    </source>
</evidence>
<dbReference type="PROSITE" id="PS00165">
    <property type="entry name" value="DEHYDRATASE_SER_THR"/>
    <property type="match status" value="1"/>
</dbReference>
<dbReference type="PANTHER" id="PTHR48078">
    <property type="entry name" value="THREONINE DEHYDRATASE, MITOCHONDRIAL-RELATED"/>
    <property type="match status" value="1"/>
</dbReference>
<evidence type="ECO:0000256" key="7">
    <source>
        <dbReference type="ARBA" id="ARBA00022624"/>
    </source>
</evidence>
<organism evidence="14 15">
    <name type="scientific">Corynebacterium tuberculostearicum</name>
    <dbReference type="NCBI Taxonomy" id="38304"/>
    <lineage>
        <taxon>Bacteria</taxon>
        <taxon>Bacillati</taxon>
        <taxon>Actinomycetota</taxon>
        <taxon>Actinomycetes</taxon>
        <taxon>Mycobacteriales</taxon>
        <taxon>Corynebacteriaceae</taxon>
        <taxon>Corynebacterium</taxon>
    </lineage>
</organism>
<keyword evidence="6 12" id="KW-0028">Amino-acid biosynthesis</keyword>
<dbReference type="GO" id="GO:0030170">
    <property type="term" value="F:pyridoxal phosphate binding"/>
    <property type="evidence" value="ECO:0007669"/>
    <property type="project" value="InterPro"/>
</dbReference>
<dbReference type="InterPro" id="IPR050147">
    <property type="entry name" value="Ser/Thr_Dehydratase"/>
</dbReference>
<evidence type="ECO:0000256" key="10">
    <source>
        <dbReference type="ARBA" id="ARBA00023304"/>
    </source>
</evidence>
<keyword evidence="10 12" id="KW-0100">Branched-chain amino acid biosynthesis</keyword>
<dbReference type="GO" id="GO:0006565">
    <property type="term" value="P:L-serine catabolic process"/>
    <property type="evidence" value="ECO:0007669"/>
    <property type="project" value="TreeGrafter"/>
</dbReference>
<comment type="caution">
    <text evidence="14">The sequence shown here is derived from an EMBL/GenBank/DDBJ whole genome shotgun (WGS) entry which is preliminary data.</text>
</comment>
<dbReference type="Gene3D" id="3.40.1020.10">
    <property type="entry name" value="Biosynthetic Threonine Deaminase, Domain 3"/>
    <property type="match status" value="1"/>
</dbReference>
<dbReference type="PANTHER" id="PTHR48078:SF11">
    <property type="entry name" value="THREONINE DEHYDRATASE, MITOCHONDRIAL"/>
    <property type="match status" value="1"/>
</dbReference>
<dbReference type="SUPFAM" id="SSF53686">
    <property type="entry name" value="Tryptophan synthase beta subunit-like PLP-dependent enzymes"/>
    <property type="match status" value="1"/>
</dbReference>
<dbReference type="InterPro" id="IPR000634">
    <property type="entry name" value="Ser/Thr_deHydtase_PyrdxlP-BS"/>
</dbReference>
<dbReference type="InterPro" id="IPR001926">
    <property type="entry name" value="TrpB-like_PALP"/>
</dbReference>
<proteinExistence type="inferred from homology"/>
<comment type="cofactor">
    <cofactor evidence="2 12">
        <name>pyridoxal 5'-phosphate</name>
        <dbReference type="ChEBI" id="CHEBI:597326"/>
    </cofactor>
</comment>
<sequence length="425" mass="46026">MSTTVQTPLVTAAEIEAAHERIQDEINRTPLRYSERLSQLTNCNVYLKCEELQDVRSYKIRGALNSIKNLSDEELAAGIVTASAGNHAQGVAYACKTMGVQGKIFVPVPTPAQKRDRILAHGGRFVDLVVTGESFDEASAAAHEDAAERGATFIEPFDAHDTVVGQGTMAKEILEQLAEEGKELHALIAPVGGGGLLSGLTSYVAEKAPEAQIYGVEPAGAASLAAAFRNNGPMTLPTVDPFVDGAAVKRIGALPYEILSANKDRLEHFAVSEDDVCIEMLNLYQNEGIVSEPAGALSVTGLTKLDLAPGSTVVCVISGGNNDVIRYTEIMERSLVHRGLKHYFLISFPQVPGQLRIFLDEILNPGDDITRFKYQKRNNCVLGTALVGLVLEKPEEIDQIIERLDNSKFEYEYLKPGTPEYKVVG</sequence>
<evidence type="ECO:0000256" key="12">
    <source>
        <dbReference type="RuleBase" id="RU362012"/>
    </source>
</evidence>
<evidence type="ECO:0000313" key="15">
    <source>
        <dbReference type="Proteomes" id="UP000603369"/>
    </source>
</evidence>
<dbReference type="InterPro" id="IPR036052">
    <property type="entry name" value="TrpB-like_PALP_sf"/>
</dbReference>
<feature type="domain" description="ACT-like" evidence="13">
    <location>
        <begin position="342"/>
        <end position="416"/>
    </location>
</feature>
<dbReference type="InterPro" id="IPR001721">
    <property type="entry name" value="TD_ACT-like"/>
</dbReference>
<dbReference type="InterPro" id="IPR038110">
    <property type="entry name" value="TD_ACT-like_sf"/>
</dbReference>
<evidence type="ECO:0000256" key="8">
    <source>
        <dbReference type="ARBA" id="ARBA00022898"/>
    </source>
</evidence>
<evidence type="ECO:0000256" key="3">
    <source>
        <dbReference type="ARBA" id="ARBA00004810"/>
    </source>
</evidence>